<dbReference type="GO" id="GO:0006493">
    <property type="term" value="P:protein O-linked glycosylation"/>
    <property type="evidence" value="ECO:0007669"/>
    <property type="project" value="TreeGrafter"/>
</dbReference>
<proteinExistence type="predicted"/>
<organism evidence="5 6">
    <name type="scientific">Macrostomum lignano</name>
    <dbReference type="NCBI Taxonomy" id="282301"/>
    <lineage>
        <taxon>Eukaryota</taxon>
        <taxon>Metazoa</taxon>
        <taxon>Spiralia</taxon>
        <taxon>Lophotrochozoa</taxon>
        <taxon>Platyhelminthes</taxon>
        <taxon>Rhabditophora</taxon>
        <taxon>Macrostomorpha</taxon>
        <taxon>Macrostomida</taxon>
        <taxon>Macrostomidae</taxon>
        <taxon>Macrostomum</taxon>
    </lineage>
</organism>
<evidence type="ECO:0000313" key="6">
    <source>
        <dbReference type="WBParaSite" id="maker-unitig_31383-snap-gene-0.2-mRNA-1"/>
    </source>
</evidence>
<dbReference type="AlphaFoldDB" id="A0A1I8FED4"/>
<accession>A0A1I8FED4</accession>
<evidence type="ECO:0000259" key="4">
    <source>
        <dbReference type="Pfam" id="PF00535"/>
    </source>
</evidence>
<evidence type="ECO:0000256" key="3">
    <source>
        <dbReference type="SAM" id="SignalP"/>
    </source>
</evidence>
<dbReference type="GO" id="GO:0004653">
    <property type="term" value="F:polypeptide N-acetylgalactosaminyltransferase activity"/>
    <property type="evidence" value="ECO:0007669"/>
    <property type="project" value="TreeGrafter"/>
</dbReference>
<keyword evidence="1" id="KW-1015">Disulfide bond</keyword>
<reference evidence="6" key="1">
    <citation type="submission" date="2016-11" db="UniProtKB">
        <authorList>
            <consortium name="WormBaseParasite"/>
        </authorList>
    </citation>
    <scope>IDENTIFICATION</scope>
</reference>
<dbReference type="PANTHER" id="PTHR11675">
    <property type="entry name" value="N-ACETYLGALACTOSAMINYLTRANSFERASE"/>
    <property type="match status" value="1"/>
</dbReference>
<dbReference type="GO" id="GO:0005794">
    <property type="term" value="C:Golgi apparatus"/>
    <property type="evidence" value="ECO:0007669"/>
    <property type="project" value="TreeGrafter"/>
</dbReference>
<dbReference type="Pfam" id="PF00535">
    <property type="entry name" value="Glycos_transf_2"/>
    <property type="match status" value="1"/>
</dbReference>
<dbReference type="PANTHER" id="PTHR11675:SF101">
    <property type="entry name" value="POLYPEPTIDE N-ACETYLGALACTOSAMINYLTRANSFERASE 5"/>
    <property type="match status" value="1"/>
</dbReference>
<dbReference type="InterPro" id="IPR001173">
    <property type="entry name" value="Glyco_trans_2-like"/>
</dbReference>
<dbReference type="WBParaSite" id="maker-unitig_31383-snap-gene-0.2-mRNA-1">
    <property type="protein sequence ID" value="maker-unitig_31383-snap-gene-0.2-mRNA-1"/>
    <property type="gene ID" value="maker-unitig_31383-snap-gene-0.2"/>
</dbReference>
<dbReference type="InterPro" id="IPR029044">
    <property type="entry name" value="Nucleotide-diphossugar_trans"/>
</dbReference>
<dbReference type="Gene3D" id="3.90.550.10">
    <property type="entry name" value="Spore Coat Polysaccharide Biosynthesis Protein SpsA, Chain A"/>
    <property type="match status" value="2"/>
</dbReference>
<dbReference type="SUPFAM" id="SSF53448">
    <property type="entry name" value="Nucleotide-diphospho-sugar transferases"/>
    <property type="match status" value="1"/>
</dbReference>
<sequence length="646" mass="70795">LLFWRRYPLFRLLLLVTSLLWLTPGSCAAQYPRRSRPSTDDTDSSDRVLAEKSRLSAEFRRTATGGSGCSDCASVQDRPARSILMMEEATSSTATSANEDKLDGAINPVRRHQRPAVPATFGAPPAERRRARPIRGWLARDSGFNEFASDRIGPRTSPARLSAPLACRKNNWTAAGLPNTSVIVCAHNEAWSALLRTLHSVLDRSPPNLLHEVILVDDASTRPQLGRPLEDYLAELGRVPLGWRRGRNWPDAHFPGLARRMREGWLEPLLDRVARSRRTVAVPYIDVVSSESLAFLHVAPERMTAVSTGRVWRSPGARGARRGYGGTSQAAPIQCRAPLCQAALFTIDRAFFAELGGYDRRDGDLGQREISSSASACGCAAIKAESRLCPARSSATCFAPPYTWGKSGAAEVLKRNAIRLAEVWLDGFKHILYRQFNYRLGDFGDTSRRGGSSDEGLAAARSAAGTWTTRLPGTAGGAVVASGGPITPPPFAWVQLRVATTLSAASVCLDSRLSLAPCQDTDNGEGSLARLQSWCYEPLKRRLIHSASGRCLAVLHSAAVPVPAAWRHCLPRRRGRAGQRKSDDDFGLAWELPEPLDLSMTGPWRQALQYRLCQSAATKQQRISKQLVILAKRNTLRIRSARPENL</sequence>
<feature type="signal peptide" evidence="3">
    <location>
        <begin position="1"/>
        <end position="28"/>
    </location>
</feature>
<dbReference type="Proteomes" id="UP000095280">
    <property type="component" value="Unplaced"/>
</dbReference>
<evidence type="ECO:0000256" key="2">
    <source>
        <dbReference type="SAM" id="MobiDB-lite"/>
    </source>
</evidence>
<feature type="domain" description="Glycosyltransferase 2-like" evidence="4">
    <location>
        <begin position="181"/>
        <end position="234"/>
    </location>
</feature>
<name>A0A1I8FED4_9PLAT</name>
<keyword evidence="3" id="KW-0732">Signal</keyword>
<feature type="chain" id="PRO_5009318651" evidence="3">
    <location>
        <begin position="29"/>
        <end position="646"/>
    </location>
</feature>
<evidence type="ECO:0000256" key="1">
    <source>
        <dbReference type="ARBA" id="ARBA00023157"/>
    </source>
</evidence>
<protein>
    <submittedName>
        <fullName evidence="6">Glyco_trans_2-like domain-containing protein</fullName>
    </submittedName>
</protein>
<keyword evidence="5" id="KW-1185">Reference proteome</keyword>
<evidence type="ECO:0000313" key="5">
    <source>
        <dbReference type="Proteomes" id="UP000095280"/>
    </source>
</evidence>
<feature type="region of interest" description="Disordered" evidence="2">
    <location>
        <begin position="29"/>
        <end position="49"/>
    </location>
</feature>